<gene>
    <name evidence="3" type="ORF">JF50_00125</name>
</gene>
<dbReference type="GO" id="GO:0007165">
    <property type="term" value="P:signal transduction"/>
    <property type="evidence" value="ECO:0007669"/>
    <property type="project" value="InterPro"/>
</dbReference>
<proteinExistence type="predicted"/>
<dbReference type="Pfam" id="PF01584">
    <property type="entry name" value="CheW"/>
    <property type="match status" value="1"/>
</dbReference>
<dbReference type="SUPFAM" id="SSF50341">
    <property type="entry name" value="CheW-like"/>
    <property type="match status" value="2"/>
</dbReference>
<reference evidence="3 4" key="1">
    <citation type="submission" date="2014-12" db="EMBL/GenBank/DDBJ databases">
        <title>Draft Genome Sequence of Pseudoalteromonas luteoviolacea HI1.</title>
        <authorList>
            <person name="Asahina A.Y."/>
            <person name="Hadfield M.G."/>
        </authorList>
    </citation>
    <scope>NUCLEOTIDE SEQUENCE [LARGE SCALE GENOMIC DNA]</scope>
    <source>
        <strain evidence="3 4">HI1</strain>
    </source>
</reference>
<dbReference type="GO" id="GO:0006935">
    <property type="term" value="P:chemotaxis"/>
    <property type="evidence" value="ECO:0007669"/>
    <property type="project" value="InterPro"/>
</dbReference>
<evidence type="ECO:0000313" key="3">
    <source>
        <dbReference type="EMBL" id="KID58913.1"/>
    </source>
</evidence>
<evidence type="ECO:0000259" key="2">
    <source>
        <dbReference type="Pfam" id="PF13682"/>
    </source>
</evidence>
<dbReference type="AlphaFoldDB" id="A0A0C1MVE2"/>
<dbReference type="Pfam" id="PF13682">
    <property type="entry name" value="CZB"/>
    <property type="match status" value="1"/>
</dbReference>
<organism evidence="3 4">
    <name type="scientific">Pseudoalteromonas luteoviolacea</name>
    <dbReference type="NCBI Taxonomy" id="43657"/>
    <lineage>
        <taxon>Bacteria</taxon>
        <taxon>Pseudomonadati</taxon>
        <taxon>Pseudomonadota</taxon>
        <taxon>Gammaproteobacteria</taxon>
        <taxon>Alteromonadales</taxon>
        <taxon>Pseudoalteromonadaceae</taxon>
        <taxon>Pseudoalteromonas</taxon>
    </lineage>
</organism>
<dbReference type="InterPro" id="IPR036061">
    <property type="entry name" value="CheW-like_dom_sf"/>
</dbReference>
<dbReference type="InterPro" id="IPR025991">
    <property type="entry name" value="Chemoreceptor_zinc-bind_dom"/>
</dbReference>
<dbReference type="Proteomes" id="UP000031327">
    <property type="component" value="Unassembled WGS sequence"/>
</dbReference>
<dbReference type="InterPro" id="IPR002545">
    <property type="entry name" value="CheW-lke_dom"/>
</dbReference>
<comment type="caution">
    <text evidence="3">The sequence shown here is derived from an EMBL/GenBank/DDBJ whole genome shotgun (WGS) entry which is preliminary data.</text>
</comment>
<dbReference type="EMBL" id="JWIC01000001">
    <property type="protein sequence ID" value="KID58913.1"/>
    <property type="molecule type" value="Genomic_DNA"/>
</dbReference>
<dbReference type="OrthoDB" id="9181673at2"/>
<protein>
    <submittedName>
        <fullName evidence="3">Chemotaxis protein</fullName>
    </submittedName>
</protein>
<evidence type="ECO:0000259" key="1">
    <source>
        <dbReference type="Pfam" id="PF01584"/>
    </source>
</evidence>
<sequence>MDLINFRVGKKTISLKILDILLTERYEGNLTSLPNDNPSFLGVKDYMGTPTPIFDLGLILNNQSSYDTNQSLVELLQQREQDQKAWLSELEISVHNDVPFTKARDPKQSEFGKWFYNFKTDNEDLKAILTRFEEPHSRLHAIADEILGLSSKGQKEQAIALLEKEKLTTFTKLIRLFESARDQIILDHKPIIVFTTENGQQPHIGLLVDKVEDNIHCDESDIKPLHEMTNVGFDIDPQTKKMMKGLIKQGDNHSLVLDPSAIFRPEHLKDYAPIETEEYGLF</sequence>
<accession>A0A0C1MVE2</accession>
<feature type="domain" description="CheW-like" evidence="1">
    <location>
        <begin position="175"/>
        <end position="264"/>
    </location>
</feature>
<dbReference type="RefSeq" id="WP_039607528.1">
    <property type="nucleotide sequence ID" value="NZ_JWIC01000001.1"/>
</dbReference>
<evidence type="ECO:0000313" key="4">
    <source>
        <dbReference type="Proteomes" id="UP000031327"/>
    </source>
</evidence>
<name>A0A0C1MVE2_9GAMM</name>
<dbReference type="Gene3D" id="1.20.120.30">
    <property type="entry name" value="Aspartate receptor, ligand-binding domain"/>
    <property type="match status" value="1"/>
</dbReference>
<feature type="domain" description="Chemoreceptor zinc-binding" evidence="2">
    <location>
        <begin position="85"/>
        <end position="147"/>
    </location>
</feature>